<evidence type="ECO:0000313" key="5">
    <source>
        <dbReference type="Proteomes" id="UP000253740"/>
    </source>
</evidence>
<dbReference type="Gene3D" id="3.40.630.30">
    <property type="match status" value="1"/>
</dbReference>
<name>A0A0K8QQT9_9GAMM</name>
<organism evidence="4">
    <name type="scientific">Mizugakiibacter sediminis</name>
    <dbReference type="NCBI Taxonomy" id="1475481"/>
    <lineage>
        <taxon>Bacteria</taxon>
        <taxon>Pseudomonadati</taxon>
        <taxon>Pseudomonadota</taxon>
        <taxon>Gammaproteobacteria</taxon>
        <taxon>Lysobacterales</taxon>
        <taxon>Rhodanobacteraceae</taxon>
        <taxon>Mizugakiibacter</taxon>
    </lineage>
</organism>
<reference evidence="4" key="1">
    <citation type="submission" date="2015-08" db="EMBL/GenBank/DDBJ databases">
        <title>Complete DNA Sequence of Pseudomonas syringae pv. actinidiae, the Causal Agent of Kiwifruit Canker Disease.</title>
        <authorList>
            <person name="Rikkerink E.H.A."/>
            <person name="Fineran P.C."/>
        </authorList>
    </citation>
    <scope>NUCLEOTIDE SEQUENCE</scope>
    <source>
        <strain evidence="4">SkMP5</strain>
    </source>
</reference>
<keyword evidence="2" id="KW-0012">Acyltransferase</keyword>
<dbReference type="STRING" id="1475481.GCA_000953855_02648"/>
<gene>
    <name evidence="4" type="ORF">MBSD_n2597</name>
</gene>
<dbReference type="InterPro" id="IPR016181">
    <property type="entry name" value="Acyl_CoA_acyltransferase"/>
</dbReference>
<evidence type="ECO:0000256" key="2">
    <source>
        <dbReference type="ARBA" id="ARBA00023315"/>
    </source>
</evidence>
<dbReference type="EMBL" id="DF970255">
    <property type="protein sequence ID" value="GAP67279.1"/>
    <property type="molecule type" value="Genomic_DNA"/>
</dbReference>
<feature type="domain" description="N-acetyltransferase" evidence="3">
    <location>
        <begin position="16"/>
        <end position="166"/>
    </location>
</feature>
<accession>A0A0K8QQT9</accession>
<dbReference type="Pfam" id="PF00583">
    <property type="entry name" value="Acetyltransf_1"/>
    <property type="match status" value="1"/>
</dbReference>
<dbReference type="PROSITE" id="PS51186">
    <property type="entry name" value="GNAT"/>
    <property type="match status" value="1"/>
</dbReference>
<protein>
    <submittedName>
        <fullName evidence="4">GCN5-related N-acetyltransferase</fullName>
    </submittedName>
</protein>
<dbReference type="InterPro" id="IPR000182">
    <property type="entry name" value="GNAT_dom"/>
</dbReference>
<evidence type="ECO:0000256" key="1">
    <source>
        <dbReference type="ARBA" id="ARBA00022679"/>
    </source>
</evidence>
<dbReference type="InterPro" id="IPR051016">
    <property type="entry name" value="Diverse_Substrate_AcTransf"/>
</dbReference>
<dbReference type="Proteomes" id="UP000253740">
    <property type="component" value="Unassembled WGS sequence"/>
</dbReference>
<proteinExistence type="predicted"/>
<keyword evidence="1 4" id="KW-0808">Transferase</keyword>
<dbReference type="SUPFAM" id="SSF55729">
    <property type="entry name" value="Acyl-CoA N-acyltransferases (Nat)"/>
    <property type="match status" value="1"/>
</dbReference>
<evidence type="ECO:0000313" key="4">
    <source>
        <dbReference type="EMBL" id="GAP67279.1"/>
    </source>
</evidence>
<sequence length="166" mass="18805">MRARRRYARRQGRADVRIRRVQPADLEALLQLCREHAAFEGATYVEHGQRQALPAALFGAAPALHGWVVEGDSELAGYMTATLDYATWDARRFVHMDCLYLRPAYRRAGLGRRFIEELRRFAAAQGCAEIQWQTPADNADAIAFYRRIGARGKAKQRFLLDVGTPA</sequence>
<dbReference type="CDD" id="cd04301">
    <property type="entry name" value="NAT_SF"/>
    <property type="match status" value="1"/>
</dbReference>
<dbReference type="OrthoDB" id="9805924at2"/>
<keyword evidence="5" id="KW-1185">Reference proteome</keyword>
<dbReference type="AlphaFoldDB" id="A0A0K8QQT9"/>
<evidence type="ECO:0000259" key="3">
    <source>
        <dbReference type="PROSITE" id="PS51186"/>
    </source>
</evidence>
<dbReference type="PANTHER" id="PTHR10545">
    <property type="entry name" value="DIAMINE N-ACETYLTRANSFERASE"/>
    <property type="match status" value="1"/>
</dbReference>
<dbReference type="PANTHER" id="PTHR10545:SF29">
    <property type="entry name" value="GH14572P-RELATED"/>
    <property type="match status" value="1"/>
</dbReference>
<dbReference type="GO" id="GO:0008080">
    <property type="term" value="F:N-acetyltransferase activity"/>
    <property type="evidence" value="ECO:0007669"/>
    <property type="project" value="TreeGrafter"/>
</dbReference>